<evidence type="ECO:0000256" key="2">
    <source>
        <dbReference type="ARBA" id="ARBA00022448"/>
    </source>
</evidence>
<feature type="transmembrane region" description="Helical" evidence="9">
    <location>
        <begin position="28"/>
        <end position="51"/>
    </location>
</feature>
<comment type="caution">
    <text evidence="12">The sequence shown here is derived from an EMBL/GenBank/DDBJ whole genome shotgun (WGS) entry which is preliminary data.</text>
</comment>
<proteinExistence type="predicted"/>
<keyword evidence="2" id="KW-0813">Transport</keyword>
<dbReference type="OrthoDB" id="121502at2157"/>
<dbReference type="InterPro" id="IPR003593">
    <property type="entry name" value="AAA+_ATPase"/>
</dbReference>
<dbReference type="Proteomes" id="UP000653099">
    <property type="component" value="Unassembled WGS sequence"/>
</dbReference>
<dbReference type="SMART" id="SM00382">
    <property type="entry name" value="AAA"/>
    <property type="match status" value="1"/>
</dbReference>
<dbReference type="InterPro" id="IPR027417">
    <property type="entry name" value="P-loop_NTPase"/>
</dbReference>
<dbReference type="InterPro" id="IPR003439">
    <property type="entry name" value="ABC_transporter-like_ATP-bd"/>
</dbReference>
<keyword evidence="5" id="KW-0547">Nucleotide-binding</keyword>
<dbReference type="Gene3D" id="1.20.1560.10">
    <property type="entry name" value="ABC transporter type 1, transmembrane domain"/>
    <property type="match status" value="1"/>
</dbReference>
<gene>
    <name evidence="12" type="ORF">GCM10008995_02240</name>
</gene>
<feature type="domain" description="ABC transporter" evidence="10">
    <location>
        <begin position="363"/>
        <end position="597"/>
    </location>
</feature>
<dbReference type="GO" id="GO:0034040">
    <property type="term" value="F:ATPase-coupled lipid transmembrane transporter activity"/>
    <property type="evidence" value="ECO:0007669"/>
    <property type="project" value="TreeGrafter"/>
</dbReference>
<dbReference type="InterPro" id="IPR036640">
    <property type="entry name" value="ABC1_TM_sf"/>
</dbReference>
<dbReference type="SUPFAM" id="SSF90123">
    <property type="entry name" value="ABC transporter transmembrane region"/>
    <property type="match status" value="1"/>
</dbReference>
<feature type="transmembrane region" description="Helical" evidence="9">
    <location>
        <begin position="170"/>
        <end position="203"/>
    </location>
</feature>
<evidence type="ECO:0000259" key="10">
    <source>
        <dbReference type="PROSITE" id="PS50893"/>
    </source>
</evidence>
<dbReference type="Gene3D" id="3.40.50.300">
    <property type="entry name" value="P-loop containing nucleotide triphosphate hydrolases"/>
    <property type="match status" value="1"/>
</dbReference>
<reference evidence="12" key="1">
    <citation type="journal article" date="2014" name="Int. J. Syst. Evol. Microbiol.">
        <title>Complete genome sequence of Corynebacterium casei LMG S-19264T (=DSM 44701T), isolated from a smear-ripened cheese.</title>
        <authorList>
            <consortium name="US DOE Joint Genome Institute (JGI-PGF)"/>
            <person name="Walter F."/>
            <person name="Albersmeier A."/>
            <person name="Kalinowski J."/>
            <person name="Ruckert C."/>
        </authorList>
    </citation>
    <scope>NUCLEOTIDE SEQUENCE</scope>
    <source>
        <strain evidence="12">JCM 14359</strain>
    </source>
</reference>
<dbReference type="PROSITE" id="PS00211">
    <property type="entry name" value="ABC_TRANSPORTER_1"/>
    <property type="match status" value="1"/>
</dbReference>
<evidence type="ECO:0000256" key="9">
    <source>
        <dbReference type="SAM" id="Phobius"/>
    </source>
</evidence>
<keyword evidence="7 9" id="KW-1133">Transmembrane helix</keyword>
<evidence type="ECO:0000256" key="8">
    <source>
        <dbReference type="ARBA" id="ARBA00023136"/>
    </source>
</evidence>
<dbReference type="PROSITE" id="PS50929">
    <property type="entry name" value="ABC_TM1F"/>
    <property type="match status" value="1"/>
</dbReference>
<dbReference type="PANTHER" id="PTHR24221:SF654">
    <property type="entry name" value="ATP-BINDING CASSETTE SUB-FAMILY B MEMBER 6"/>
    <property type="match status" value="1"/>
</dbReference>
<dbReference type="InterPro" id="IPR011527">
    <property type="entry name" value="ABC1_TM_dom"/>
</dbReference>
<evidence type="ECO:0000256" key="7">
    <source>
        <dbReference type="ARBA" id="ARBA00022989"/>
    </source>
</evidence>
<dbReference type="InterPro" id="IPR017871">
    <property type="entry name" value="ABC_transporter-like_CS"/>
</dbReference>
<dbReference type="PANTHER" id="PTHR24221">
    <property type="entry name" value="ATP-BINDING CASSETTE SUB-FAMILY B"/>
    <property type="match status" value="1"/>
</dbReference>
<feature type="transmembrane region" description="Helical" evidence="9">
    <location>
        <begin position="275"/>
        <end position="308"/>
    </location>
</feature>
<feature type="domain" description="ABC transmembrane type-1" evidence="11">
    <location>
        <begin position="30"/>
        <end position="328"/>
    </location>
</feature>
<dbReference type="GO" id="GO:0016887">
    <property type="term" value="F:ATP hydrolysis activity"/>
    <property type="evidence" value="ECO:0007669"/>
    <property type="project" value="InterPro"/>
</dbReference>
<evidence type="ECO:0000256" key="1">
    <source>
        <dbReference type="ARBA" id="ARBA00004651"/>
    </source>
</evidence>
<protein>
    <submittedName>
        <fullName evidence="12">HlyB/MsbA family ABC transporter</fullName>
    </submittedName>
</protein>
<evidence type="ECO:0000256" key="6">
    <source>
        <dbReference type="ARBA" id="ARBA00022840"/>
    </source>
</evidence>
<accession>A0A830EJQ1</accession>
<name>A0A830EJQ1_9EURY</name>
<keyword evidence="6" id="KW-0067">ATP-binding</keyword>
<dbReference type="GO" id="GO:0140359">
    <property type="term" value="F:ABC-type transporter activity"/>
    <property type="evidence" value="ECO:0007669"/>
    <property type="project" value="InterPro"/>
</dbReference>
<keyword evidence="4 9" id="KW-0812">Transmembrane</keyword>
<evidence type="ECO:0000256" key="5">
    <source>
        <dbReference type="ARBA" id="ARBA00022741"/>
    </source>
</evidence>
<evidence type="ECO:0000313" key="12">
    <source>
        <dbReference type="EMBL" id="GGI95720.1"/>
    </source>
</evidence>
<keyword evidence="13" id="KW-1185">Reference proteome</keyword>
<reference evidence="12" key="2">
    <citation type="submission" date="2020-09" db="EMBL/GenBank/DDBJ databases">
        <authorList>
            <person name="Sun Q."/>
            <person name="Ohkuma M."/>
        </authorList>
    </citation>
    <scope>NUCLEOTIDE SEQUENCE</scope>
    <source>
        <strain evidence="12">JCM 14359</strain>
    </source>
</reference>
<sequence length="600" mass="67044">MSDSQNATVTRREKINALLDVARFNPKFTVLIIGLGLVAAVLEGVGLSFILPIVEIVQAEDPVAQADGLMAVFVTVYQTLGIPFTLGFVVVGVAVVMTARYTMSFVVAWFREALRTYYIRDLQMRAFRSALDARIEYFDEEGSDDILNAIVTQTNYAGRAIQRVVKLTEVLFLALAYLSVALFIAPVLTVVSLAVLGGLTVLLRNVIEPGYELGELVAEANEQRQEAAQAGTQGIRDIRIFGLAEELYQDFIDAIDQFTESRIKLRRNEAALSNFYSLGVAVSVFVLIYLALTFADLSVGALGVFLFAMFQLGPRVSRLNSEFYNLENDLPHLVRTQAFIRKLEDREEPNEPTRDVPAEIESVEFDNVRFSYNDEEQVLRGVDFEVEKSEFIAFVGQSGAGKSTIVSLLARLYEVDEGEIRANDVPIEEMDIHEWREHLSVVRQSPFIFNDTLRYNLTIGNRDVTKTELDRICEIARVDEFFDDLPNGYDTTLGDNGVRLSGGQKQRVALARALLEDADLLVLDEATSDLDSNLEQEVQAAIEAMDRDYALITIAHRLSTVQNADRIYTMENGQVTEVGTHAELIDNGGQYEELYTIQSK</sequence>
<dbReference type="PROSITE" id="PS50893">
    <property type="entry name" value="ABC_TRANSPORTER_2"/>
    <property type="match status" value="1"/>
</dbReference>
<dbReference type="EMBL" id="BMOC01000001">
    <property type="protein sequence ID" value="GGI95720.1"/>
    <property type="molecule type" value="Genomic_DNA"/>
</dbReference>
<keyword evidence="3" id="KW-1003">Cell membrane</keyword>
<dbReference type="GO" id="GO:0005524">
    <property type="term" value="F:ATP binding"/>
    <property type="evidence" value="ECO:0007669"/>
    <property type="project" value="UniProtKB-KW"/>
</dbReference>
<evidence type="ECO:0000256" key="4">
    <source>
        <dbReference type="ARBA" id="ARBA00022692"/>
    </source>
</evidence>
<dbReference type="Pfam" id="PF00664">
    <property type="entry name" value="ABC_membrane"/>
    <property type="match status" value="1"/>
</dbReference>
<organism evidence="12 13">
    <name type="scientific">Halobellus salinus</name>
    <dbReference type="NCBI Taxonomy" id="931585"/>
    <lineage>
        <taxon>Archaea</taxon>
        <taxon>Methanobacteriati</taxon>
        <taxon>Methanobacteriota</taxon>
        <taxon>Stenosarchaea group</taxon>
        <taxon>Halobacteria</taxon>
        <taxon>Halobacteriales</taxon>
        <taxon>Haloferacaceae</taxon>
        <taxon>Halobellus</taxon>
    </lineage>
</organism>
<evidence type="ECO:0000256" key="3">
    <source>
        <dbReference type="ARBA" id="ARBA00022475"/>
    </source>
</evidence>
<dbReference type="SUPFAM" id="SSF52540">
    <property type="entry name" value="P-loop containing nucleoside triphosphate hydrolases"/>
    <property type="match status" value="1"/>
</dbReference>
<comment type="subcellular location">
    <subcellularLocation>
        <location evidence="1">Cell membrane</location>
        <topology evidence="1">Multi-pass membrane protein</topology>
    </subcellularLocation>
</comment>
<dbReference type="FunFam" id="3.40.50.300:FF:000221">
    <property type="entry name" value="Multidrug ABC transporter ATP-binding protein"/>
    <property type="match status" value="1"/>
</dbReference>
<dbReference type="GO" id="GO:0005886">
    <property type="term" value="C:plasma membrane"/>
    <property type="evidence" value="ECO:0007669"/>
    <property type="project" value="UniProtKB-SubCell"/>
</dbReference>
<evidence type="ECO:0000313" key="13">
    <source>
        <dbReference type="Proteomes" id="UP000653099"/>
    </source>
</evidence>
<evidence type="ECO:0000259" key="11">
    <source>
        <dbReference type="PROSITE" id="PS50929"/>
    </source>
</evidence>
<keyword evidence="8 9" id="KW-0472">Membrane</keyword>
<dbReference type="Pfam" id="PF00005">
    <property type="entry name" value="ABC_tran"/>
    <property type="match status" value="1"/>
</dbReference>
<dbReference type="InterPro" id="IPR039421">
    <property type="entry name" value="Type_1_exporter"/>
</dbReference>
<dbReference type="RefSeq" id="WP_188785541.1">
    <property type="nucleotide sequence ID" value="NZ_BMOC01000001.1"/>
</dbReference>
<dbReference type="AlphaFoldDB" id="A0A830EJQ1"/>